<dbReference type="Bgee" id="ENSACLG00000010528">
    <property type="expression patterns" value="Expressed in testis"/>
</dbReference>
<feature type="coiled-coil region" evidence="5">
    <location>
        <begin position="475"/>
        <end position="544"/>
    </location>
</feature>
<feature type="coiled-coil region" evidence="5">
    <location>
        <begin position="324"/>
        <end position="376"/>
    </location>
</feature>
<dbReference type="PANTHER" id="PTHR18962:SF0">
    <property type="entry name" value="COILED-COIL DOMAIN-CONTAINING PROTEIN 39"/>
    <property type="match status" value="1"/>
</dbReference>
<dbReference type="GO" id="GO:0036159">
    <property type="term" value="P:inner dynein arm assembly"/>
    <property type="evidence" value="ECO:0007669"/>
    <property type="project" value="InterPro"/>
</dbReference>
<feature type="compositionally biased region" description="Low complexity" evidence="6">
    <location>
        <begin position="640"/>
        <end position="652"/>
    </location>
</feature>
<feature type="coiled-coil region" evidence="5">
    <location>
        <begin position="129"/>
        <end position="296"/>
    </location>
</feature>
<evidence type="ECO:0000256" key="1">
    <source>
        <dbReference type="ARBA" id="ARBA00005805"/>
    </source>
</evidence>
<feature type="compositionally biased region" description="Polar residues" evidence="6">
    <location>
        <begin position="628"/>
        <end position="639"/>
    </location>
</feature>
<feature type="coiled-coil region" evidence="5">
    <location>
        <begin position="17"/>
        <end position="86"/>
    </location>
</feature>
<dbReference type="Pfam" id="PF24161">
    <property type="entry name" value="CCDC39"/>
    <property type="match status" value="1"/>
</dbReference>
<keyword evidence="3 5" id="KW-0175">Coiled coil</keyword>
<accession>A0A3P8PEK4</accession>
<dbReference type="AlphaFoldDB" id="A0A3P8PEK4"/>
<evidence type="ECO:0000256" key="5">
    <source>
        <dbReference type="SAM" id="Coils"/>
    </source>
</evidence>
<comment type="function">
    <text evidence="4">Required for assembly of dynein regulatory complex (DRC) and inner dynein arm (IDA) complexes, which are responsible for ciliary beat regulation, thereby playing a central role in motility in cilia and flagella. Probably acts together with CCDC40 to form a molecular ruler that determines the 96 nanometer (nm) repeat length and arrangements of components in cilia and flagella. Not required for outer dynein arm complexes assembly.</text>
</comment>
<evidence type="ECO:0000313" key="7">
    <source>
        <dbReference type="Ensembl" id="ENSACLP00000015447.2"/>
    </source>
</evidence>
<dbReference type="PANTHER" id="PTHR18962">
    <property type="entry name" value="COILED-COIL DOMAIN-CONTAINING PROTEIN 39"/>
    <property type="match status" value="1"/>
</dbReference>
<comment type="similarity">
    <text evidence="1">Belongs to the CCDC39 family.</text>
</comment>
<sequence>MELLELEHMLERNKDHKKIMTEYLKNAKQELDNTEALCKAKEREEEFEKHLTALSDRENGRQAQEAAEMEKELKSLAERKDMIENHIFKGKQKLDEFMEQMNWDKQTMDVFLEESARKDEDTMAIIKYAQQDEQKIKSLTLAIEKKTLEAKEKQRALVKESTETLSAQIALDKTTENLQQAHLEAQQLIHQWENTIKQMMQRDEDMQQCALVKCTRKNLLDTQRSNNKETERKITLTNRQGAKLRQDLKEQESNCSRLQDELNTCKNTLDRTTSDVESLTSQISRMKKDIQDKNDKSENKVEHQMLKIQVKRVRDLLYSKADNVLSLEKRLLQLQTTMKEREDEIKVYKEMLSQQLKISEQERQKLSAELSEKLSKIDTMKKCFEIVSLSMAPPEEEEAKSQAYYITKAAQEKEELRRKGDELDATIHKVELENKALENTIQLFNNSNSAFRQSLNKVNESSMYEREKVKLEGQLNVGQETLNYMKRQIQELQQDMQVFAIYKRMERDKIENKHALVSKMNEEVTSQQEKIDRASKQFSKLTKEVRSAKGTKGETFEEKDIKLRELKEFIKNVDRMLNEAWEGNPDLRSVMEKYFLQASLSLPSPSPTPASQRSSKTSSPRCSTSFSLDLTATSPPLTTSRCSSSASSSSSSRKSKKL</sequence>
<evidence type="ECO:0000256" key="3">
    <source>
        <dbReference type="ARBA" id="ARBA00023054"/>
    </source>
</evidence>
<reference evidence="7" key="4">
    <citation type="submission" date="2025-09" db="UniProtKB">
        <authorList>
            <consortium name="Ensembl"/>
        </authorList>
    </citation>
    <scope>IDENTIFICATION</scope>
</reference>
<evidence type="ECO:0000313" key="8">
    <source>
        <dbReference type="Proteomes" id="UP000265100"/>
    </source>
</evidence>
<name>A0A3P8PEK4_ASTCA</name>
<dbReference type="GeneTree" id="ENSGT00390000015010"/>
<dbReference type="Proteomes" id="UP000265100">
    <property type="component" value="Chromosome 18"/>
</dbReference>
<dbReference type="GO" id="GO:0005930">
    <property type="term" value="C:axoneme"/>
    <property type="evidence" value="ECO:0007669"/>
    <property type="project" value="InterPro"/>
</dbReference>
<dbReference type="InterPro" id="IPR033290">
    <property type="entry name" value="CCDC39"/>
</dbReference>
<dbReference type="Ensembl" id="ENSACLT00000015809.2">
    <property type="protein sequence ID" value="ENSACLP00000015447.2"/>
    <property type="gene ID" value="ENSACLG00000010528.2"/>
</dbReference>
<feature type="coiled-coil region" evidence="5">
    <location>
        <begin position="406"/>
        <end position="447"/>
    </location>
</feature>
<organism evidence="7 8">
    <name type="scientific">Astatotilapia calliptera</name>
    <name type="common">Eastern happy</name>
    <name type="synonym">Chromis callipterus</name>
    <dbReference type="NCBI Taxonomy" id="8154"/>
    <lineage>
        <taxon>Eukaryota</taxon>
        <taxon>Metazoa</taxon>
        <taxon>Chordata</taxon>
        <taxon>Craniata</taxon>
        <taxon>Vertebrata</taxon>
        <taxon>Euteleostomi</taxon>
        <taxon>Actinopterygii</taxon>
        <taxon>Neopterygii</taxon>
        <taxon>Teleostei</taxon>
        <taxon>Neoteleostei</taxon>
        <taxon>Acanthomorphata</taxon>
        <taxon>Ovalentaria</taxon>
        <taxon>Cichlomorphae</taxon>
        <taxon>Cichliformes</taxon>
        <taxon>Cichlidae</taxon>
        <taxon>African cichlids</taxon>
        <taxon>Pseudocrenilabrinae</taxon>
        <taxon>Haplochromini</taxon>
        <taxon>Astatotilapia</taxon>
    </lineage>
</organism>
<dbReference type="GO" id="GO:0005576">
    <property type="term" value="C:extracellular region"/>
    <property type="evidence" value="ECO:0007669"/>
    <property type="project" value="GOC"/>
</dbReference>
<feature type="compositionally biased region" description="Low complexity" evidence="6">
    <location>
        <begin position="602"/>
        <end position="627"/>
    </location>
</feature>
<evidence type="ECO:0000256" key="4">
    <source>
        <dbReference type="ARBA" id="ARBA00045182"/>
    </source>
</evidence>
<reference evidence="7" key="3">
    <citation type="submission" date="2025-08" db="UniProtKB">
        <authorList>
            <consortium name="Ensembl"/>
        </authorList>
    </citation>
    <scope>IDENTIFICATION</scope>
</reference>
<protein>
    <recommendedName>
        <fullName evidence="2">Coiled-coil domain-containing protein 39</fullName>
    </recommendedName>
</protein>
<dbReference type="GO" id="GO:0060287">
    <property type="term" value="P:epithelial cilium movement involved in determination of left/right asymmetry"/>
    <property type="evidence" value="ECO:0007669"/>
    <property type="project" value="TreeGrafter"/>
</dbReference>
<feature type="region of interest" description="Disordered" evidence="6">
    <location>
        <begin position="602"/>
        <end position="658"/>
    </location>
</feature>
<reference evidence="8" key="2">
    <citation type="submission" date="2023-03" db="EMBL/GenBank/DDBJ databases">
        <authorList>
            <consortium name="Wellcome Sanger Institute Data Sharing"/>
        </authorList>
    </citation>
    <scope>NUCLEOTIDE SEQUENCE [LARGE SCALE GENOMIC DNA]</scope>
</reference>
<proteinExistence type="inferred from homology"/>
<evidence type="ECO:0000256" key="6">
    <source>
        <dbReference type="SAM" id="MobiDB-lite"/>
    </source>
</evidence>
<keyword evidence="8" id="KW-1185">Reference proteome</keyword>
<reference evidence="7 8" key="1">
    <citation type="submission" date="2018-05" db="EMBL/GenBank/DDBJ databases">
        <authorList>
            <person name="Datahose"/>
        </authorList>
    </citation>
    <scope>NUCLEOTIDE SEQUENCE</scope>
</reference>
<evidence type="ECO:0000256" key="2">
    <source>
        <dbReference type="ARBA" id="ARBA00016725"/>
    </source>
</evidence>
<dbReference type="GO" id="GO:0060285">
    <property type="term" value="P:cilium-dependent cell motility"/>
    <property type="evidence" value="ECO:0007669"/>
    <property type="project" value="TreeGrafter"/>
</dbReference>